<reference evidence="1" key="2">
    <citation type="submission" date="2020-11" db="EMBL/GenBank/DDBJ databases">
        <authorList>
            <person name="McCartney M.A."/>
            <person name="Auch B."/>
            <person name="Kono T."/>
            <person name="Mallez S."/>
            <person name="Becker A."/>
            <person name="Gohl D.M."/>
            <person name="Silverstein K.A.T."/>
            <person name="Koren S."/>
            <person name="Bechman K.B."/>
            <person name="Herman A."/>
            <person name="Abrahante J.E."/>
            <person name="Garbe J."/>
        </authorList>
    </citation>
    <scope>NUCLEOTIDE SEQUENCE</scope>
    <source>
        <strain evidence="1">Duluth1</strain>
        <tissue evidence="1">Whole animal</tissue>
    </source>
</reference>
<gene>
    <name evidence="1" type="ORF">DPMN_040528</name>
</gene>
<dbReference type="Proteomes" id="UP000828390">
    <property type="component" value="Unassembled WGS sequence"/>
</dbReference>
<evidence type="ECO:0000313" key="1">
    <source>
        <dbReference type="EMBL" id="KAH3734088.1"/>
    </source>
</evidence>
<sequence length="56" mass="6928">MSSVRKWLLYMPDHLPISCRFSDQQHCFSSWYESRDTYQSTKHIWHFRYHADSSPF</sequence>
<proteinExistence type="predicted"/>
<reference evidence="1" key="1">
    <citation type="journal article" date="2019" name="bioRxiv">
        <title>The Genome of the Zebra Mussel, Dreissena polymorpha: A Resource for Invasive Species Research.</title>
        <authorList>
            <person name="McCartney M.A."/>
            <person name="Auch B."/>
            <person name="Kono T."/>
            <person name="Mallez S."/>
            <person name="Zhang Y."/>
            <person name="Obille A."/>
            <person name="Becker A."/>
            <person name="Abrahante J.E."/>
            <person name="Garbe J."/>
            <person name="Badalamenti J.P."/>
            <person name="Herman A."/>
            <person name="Mangelson H."/>
            <person name="Liachko I."/>
            <person name="Sullivan S."/>
            <person name="Sone E.D."/>
            <person name="Koren S."/>
            <person name="Silverstein K.A.T."/>
            <person name="Beckman K.B."/>
            <person name="Gohl D.M."/>
        </authorList>
    </citation>
    <scope>NUCLEOTIDE SEQUENCE</scope>
    <source>
        <strain evidence="1">Duluth1</strain>
        <tissue evidence="1">Whole animal</tissue>
    </source>
</reference>
<dbReference type="AlphaFoldDB" id="A0A9D4CYF6"/>
<comment type="caution">
    <text evidence="1">The sequence shown here is derived from an EMBL/GenBank/DDBJ whole genome shotgun (WGS) entry which is preliminary data.</text>
</comment>
<dbReference type="EMBL" id="JAIWYP010000011">
    <property type="protein sequence ID" value="KAH3734088.1"/>
    <property type="molecule type" value="Genomic_DNA"/>
</dbReference>
<name>A0A9D4CYF6_DREPO</name>
<protein>
    <submittedName>
        <fullName evidence="1">Uncharacterized protein</fullName>
    </submittedName>
</protein>
<keyword evidence="2" id="KW-1185">Reference proteome</keyword>
<evidence type="ECO:0000313" key="2">
    <source>
        <dbReference type="Proteomes" id="UP000828390"/>
    </source>
</evidence>
<accession>A0A9D4CYF6</accession>
<organism evidence="1 2">
    <name type="scientific">Dreissena polymorpha</name>
    <name type="common">Zebra mussel</name>
    <name type="synonym">Mytilus polymorpha</name>
    <dbReference type="NCBI Taxonomy" id="45954"/>
    <lineage>
        <taxon>Eukaryota</taxon>
        <taxon>Metazoa</taxon>
        <taxon>Spiralia</taxon>
        <taxon>Lophotrochozoa</taxon>
        <taxon>Mollusca</taxon>
        <taxon>Bivalvia</taxon>
        <taxon>Autobranchia</taxon>
        <taxon>Heteroconchia</taxon>
        <taxon>Euheterodonta</taxon>
        <taxon>Imparidentia</taxon>
        <taxon>Neoheterodontei</taxon>
        <taxon>Myida</taxon>
        <taxon>Dreissenoidea</taxon>
        <taxon>Dreissenidae</taxon>
        <taxon>Dreissena</taxon>
    </lineage>
</organism>